<comment type="similarity">
    <text evidence="2">Belongs to the mitochondrial carrier (TC 2.A.29) family.</text>
</comment>
<evidence type="ECO:0000256" key="7">
    <source>
        <dbReference type="ARBA" id="ARBA00022989"/>
    </source>
</evidence>
<keyword evidence="5" id="KW-0677">Repeat</keyword>
<comment type="caution">
    <text evidence="12">The sequence shown here is derived from an EMBL/GenBank/DDBJ whole genome shotgun (WGS) entry which is preliminary data.</text>
</comment>
<feature type="transmembrane region" description="Helical" evidence="11">
    <location>
        <begin position="275"/>
        <end position="298"/>
    </location>
</feature>
<dbReference type="PANTHER" id="PTHR45939:SF2">
    <property type="entry name" value="CARRIER PROTEIN, PUTATIVE (AFU_ORTHOLOGUE AFUA_2G13870)-RELATED"/>
    <property type="match status" value="1"/>
</dbReference>
<evidence type="ECO:0000256" key="1">
    <source>
        <dbReference type="ARBA" id="ARBA00004141"/>
    </source>
</evidence>
<feature type="region of interest" description="Disordered" evidence="10">
    <location>
        <begin position="566"/>
        <end position="586"/>
    </location>
</feature>
<dbReference type="PANTHER" id="PTHR45939">
    <property type="entry name" value="PEROXISOMAL MEMBRANE PROTEIN PMP34-RELATED"/>
    <property type="match status" value="1"/>
</dbReference>
<dbReference type="EMBL" id="QJNS01000192">
    <property type="protein sequence ID" value="RYO83306.1"/>
    <property type="molecule type" value="Genomic_DNA"/>
</dbReference>
<feature type="compositionally biased region" description="Low complexity" evidence="10">
    <location>
        <begin position="75"/>
        <end position="98"/>
    </location>
</feature>
<keyword evidence="13" id="KW-1185">Reference proteome</keyword>
<comment type="subcellular location">
    <subcellularLocation>
        <location evidence="1">Membrane</location>
        <topology evidence="1">Multi-pass membrane protein</topology>
    </subcellularLocation>
</comment>
<evidence type="ECO:0008006" key="14">
    <source>
        <dbReference type="Google" id="ProtNLM"/>
    </source>
</evidence>
<feature type="region of interest" description="Disordered" evidence="10">
    <location>
        <begin position="605"/>
        <end position="686"/>
    </location>
</feature>
<keyword evidence="8 9" id="KW-0472">Membrane</keyword>
<evidence type="ECO:0000256" key="9">
    <source>
        <dbReference type="PROSITE-ProRule" id="PRU00282"/>
    </source>
</evidence>
<evidence type="ECO:0000256" key="10">
    <source>
        <dbReference type="SAM" id="MobiDB-lite"/>
    </source>
</evidence>
<proteinExistence type="inferred from homology"/>
<evidence type="ECO:0000313" key="12">
    <source>
        <dbReference type="EMBL" id="RYO83306.1"/>
    </source>
</evidence>
<dbReference type="InterPro" id="IPR018108">
    <property type="entry name" value="MCP_transmembrane"/>
</dbReference>
<keyword evidence="3" id="KW-0813">Transport</keyword>
<feature type="compositionally biased region" description="Low complexity" evidence="10">
    <location>
        <begin position="122"/>
        <end position="144"/>
    </location>
</feature>
<feature type="transmembrane region" description="Helical" evidence="11">
    <location>
        <begin position="20"/>
        <end position="42"/>
    </location>
</feature>
<evidence type="ECO:0000256" key="5">
    <source>
        <dbReference type="ARBA" id="ARBA00022737"/>
    </source>
</evidence>
<sequence>MSSSASIEDPSKLLPALQHAASGSLGTLISTCAVYPLSLVVTRLQVQRQLLRDGKSRNPPRPPPPQPGSREALGPAATAATAPSSSEDQRPASATSASGARAAAAANAAAAVAAAAAARATTANATQSAPSPPYSRGRPSGRSAAKIDRPHYDGIVDAFSKICAEEGGPKALYSGLASDAAKSLLESFLFFMLYEWLRSLRLAAHYRRKHSKGGLGVLEELAVGVLAGAGSRAFTTPIANIVTRKQTANLIDDGEDTRGKGFGEMARGVVREKSIGGLWAGYSATLILTLNPSITFFLQDFLRKNAVPADRRDDPGPFLTFLLAAVSKSVASTITYPFQTVKSRLQAGVSAEEETPTAREDEEDLISFEDRRDAERDNRSSNKALKGAAPLRGTVLGTLVRTARAEGVGALYDGLQGELLKGFLSHGTTMLAKDVVHKLLLRLSLLVAGLLREFRARHGGARPWWPARKAEPAPLVRAEPKPEVKAEPVTRAELGPMIKPEPITKDKPVMKADRLVEAATKAAARPKMLEDGPRGGAPGGGARARAQQGVVIHALPPALRYTIGASEAEGSRSATPRSGGGAPNGGAKASEGLVIYALPPPLQCRIGPSEARSNDPPSNAPDGGALIRRGDANPDHGAVVRSLPPALQYRMPPPSELGRRRRRSAASEAGPGSVVNVIDRAHRDLE</sequence>
<dbReference type="InterPro" id="IPR052217">
    <property type="entry name" value="Mito/Peroxisomal_Carrier"/>
</dbReference>
<reference evidence="12 13" key="1">
    <citation type="submission" date="2018-06" db="EMBL/GenBank/DDBJ databases">
        <title>Complete Genomes of Monosporascus.</title>
        <authorList>
            <person name="Robinson A.J."/>
            <person name="Natvig D.O."/>
        </authorList>
    </citation>
    <scope>NUCLEOTIDE SEQUENCE [LARGE SCALE GENOMIC DNA]</scope>
    <source>
        <strain evidence="12 13">CBS 609.92</strain>
    </source>
</reference>
<keyword evidence="6" id="KW-0496">Mitochondrion</keyword>
<dbReference type="InterPro" id="IPR023395">
    <property type="entry name" value="MCP_dom_sf"/>
</dbReference>
<evidence type="ECO:0000256" key="3">
    <source>
        <dbReference type="ARBA" id="ARBA00022448"/>
    </source>
</evidence>
<evidence type="ECO:0000256" key="8">
    <source>
        <dbReference type="ARBA" id="ARBA00023136"/>
    </source>
</evidence>
<keyword evidence="7 11" id="KW-1133">Transmembrane helix</keyword>
<keyword evidence="6" id="KW-0999">Mitochondrion inner membrane</keyword>
<dbReference type="SUPFAM" id="SSF103506">
    <property type="entry name" value="Mitochondrial carrier"/>
    <property type="match status" value="1"/>
</dbReference>
<gene>
    <name evidence="12" type="ORF">DL762_006215</name>
</gene>
<feature type="repeat" description="Solcar" evidence="9">
    <location>
        <begin position="108"/>
        <end position="200"/>
    </location>
</feature>
<feature type="region of interest" description="Disordered" evidence="10">
    <location>
        <begin position="122"/>
        <end position="147"/>
    </location>
</feature>
<feature type="region of interest" description="Disordered" evidence="10">
    <location>
        <begin position="521"/>
        <end position="545"/>
    </location>
</feature>
<protein>
    <recommendedName>
        <fullName evidence="14">Peroxisomal adenine nucleotide transporter 1</fullName>
    </recommendedName>
</protein>
<dbReference type="Pfam" id="PF00153">
    <property type="entry name" value="Mito_carr"/>
    <property type="match status" value="4"/>
</dbReference>
<keyword evidence="4 9" id="KW-0812">Transmembrane</keyword>
<accession>A0ABY0H2R0</accession>
<dbReference type="Proteomes" id="UP000294003">
    <property type="component" value="Unassembled WGS sequence"/>
</dbReference>
<evidence type="ECO:0000313" key="13">
    <source>
        <dbReference type="Proteomes" id="UP000294003"/>
    </source>
</evidence>
<dbReference type="PROSITE" id="PS50920">
    <property type="entry name" value="SOLCAR"/>
    <property type="match status" value="3"/>
</dbReference>
<evidence type="ECO:0000256" key="4">
    <source>
        <dbReference type="ARBA" id="ARBA00022692"/>
    </source>
</evidence>
<name>A0ABY0H2R0_9PEZI</name>
<feature type="repeat" description="Solcar" evidence="9">
    <location>
        <begin position="315"/>
        <end position="439"/>
    </location>
</feature>
<dbReference type="Gene3D" id="1.50.40.10">
    <property type="entry name" value="Mitochondrial carrier domain"/>
    <property type="match status" value="2"/>
</dbReference>
<evidence type="ECO:0000256" key="2">
    <source>
        <dbReference type="ARBA" id="ARBA00006375"/>
    </source>
</evidence>
<feature type="repeat" description="Solcar" evidence="9">
    <location>
        <begin position="215"/>
        <end position="305"/>
    </location>
</feature>
<evidence type="ECO:0000256" key="6">
    <source>
        <dbReference type="ARBA" id="ARBA00022792"/>
    </source>
</evidence>
<feature type="region of interest" description="Disordered" evidence="10">
    <location>
        <begin position="50"/>
        <end position="98"/>
    </location>
</feature>
<evidence type="ECO:0000256" key="11">
    <source>
        <dbReference type="SAM" id="Phobius"/>
    </source>
</evidence>
<organism evidence="12 13">
    <name type="scientific">Monosporascus cannonballus</name>
    <dbReference type="NCBI Taxonomy" id="155416"/>
    <lineage>
        <taxon>Eukaryota</taxon>
        <taxon>Fungi</taxon>
        <taxon>Dikarya</taxon>
        <taxon>Ascomycota</taxon>
        <taxon>Pezizomycotina</taxon>
        <taxon>Sordariomycetes</taxon>
        <taxon>Xylariomycetidae</taxon>
        <taxon>Xylariales</taxon>
        <taxon>Xylariales incertae sedis</taxon>
        <taxon>Monosporascus</taxon>
    </lineage>
</organism>